<evidence type="ECO:0000256" key="2">
    <source>
        <dbReference type="ARBA" id="ARBA00022692"/>
    </source>
</evidence>
<accession>A0A3N4UMQ8</accession>
<keyword evidence="3 5" id="KW-1133">Transmembrane helix</keyword>
<dbReference type="RefSeq" id="WP_123792113.1">
    <property type="nucleotide sequence ID" value="NZ_RKQK01000001.1"/>
</dbReference>
<evidence type="ECO:0000313" key="6">
    <source>
        <dbReference type="EMBL" id="RPE71946.1"/>
    </source>
</evidence>
<comment type="caution">
    <text evidence="6">The sequence shown here is derived from an EMBL/GenBank/DDBJ whole genome shotgun (WGS) entry which is preliminary data.</text>
</comment>
<dbReference type="OrthoDB" id="7619858at2"/>
<dbReference type="Proteomes" id="UP000269689">
    <property type="component" value="Unassembled WGS sequence"/>
</dbReference>
<proteinExistence type="predicted"/>
<organism evidence="6 7">
    <name type="scientific">Pacificibacter maritimus</name>
    <dbReference type="NCBI Taxonomy" id="762213"/>
    <lineage>
        <taxon>Bacteria</taxon>
        <taxon>Pseudomonadati</taxon>
        <taxon>Pseudomonadota</taxon>
        <taxon>Alphaproteobacteria</taxon>
        <taxon>Rhodobacterales</taxon>
        <taxon>Roseobacteraceae</taxon>
        <taxon>Pacificibacter</taxon>
    </lineage>
</organism>
<dbReference type="PANTHER" id="PTHR35814">
    <property type="match status" value="1"/>
</dbReference>
<feature type="transmembrane region" description="Helical" evidence="5">
    <location>
        <begin position="6"/>
        <end position="25"/>
    </location>
</feature>
<dbReference type="GO" id="GO:0016020">
    <property type="term" value="C:membrane"/>
    <property type="evidence" value="ECO:0007669"/>
    <property type="project" value="UniProtKB-SubCell"/>
</dbReference>
<evidence type="ECO:0000256" key="4">
    <source>
        <dbReference type="ARBA" id="ARBA00023136"/>
    </source>
</evidence>
<dbReference type="Gene3D" id="1.20.120.550">
    <property type="entry name" value="Membrane associated eicosanoid/glutathione metabolism-like domain"/>
    <property type="match status" value="1"/>
</dbReference>
<dbReference type="AlphaFoldDB" id="A0A3N4UMQ8"/>
<keyword evidence="2 5" id="KW-0812">Transmembrane</keyword>
<keyword evidence="4 5" id="KW-0472">Membrane</keyword>
<evidence type="ECO:0000256" key="1">
    <source>
        <dbReference type="ARBA" id="ARBA00004370"/>
    </source>
</evidence>
<dbReference type="EMBL" id="RKQK01000001">
    <property type="protein sequence ID" value="RPE71946.1"/>
    <property type="molecule type" value="Genomic_DNA"/>
</dbReference>
<dbReference type="InterPro" id="IPR001129">
    <property type="entry name" value="Membr-assoc_MAPEG"/>
</dbReference>
<evidence type="ECO:0000256" key="5">
    <source>
        <dbReference type="SAM" id="Phobius"/>
    </source>
</evidence>
<evidence type="ECO:0008006" key="8">
    <source>
        <dbReference type="Google" id="ProtNLM"/>
    </source>
</evidence>
<keyword evidence="7" id="KW-1185">Reference proteome</keyword>
<evidence type="ECO:0000256" key="3">
    <source>
        <dbReference type="ARBA" id="ARBA00022989"/>
    </source>
</evidence>
<feature type="transmembrane region" description="Helical" evidence="5">
    <location>
        <begin position="105"/>
        <end position="129"/>
    </location>
</feature>
<reference evidence="6 7" key="1">
    <citation type="submission" date="2018-11" db="EMBL/GenBank/DDBJ databases">
        <title>Genomic Encyclopedia of Type Strains, Phase IV (KMG-IV): sequencing the most valuable type-strain genomes for metagenomic binning, comparative biology and taxonomic classification.</title>
        <authorList>
            <person name="Goeker M."/>
        </authorList>
    </citation>
    <scope>NUCLEOTIDE SEQUENCE [LARGE SCALE GENOMIC DNA]</scope>
    <source>
        <strain evidence="6 7">DSM 104731</strain>
    </source>
</reference>
<feature type="transmembrane region" description="Helical" evidence="5">
    <location>
        <begin position="55"/>
        <end position="85"/>
    </location>
</feature>
<dbReference type="InterPro" id="IPR023352">
    <property type="entry name" value="MAPEG-like_dom_sf"/>
</dbReference>
<sequence>MLPITSVTASLAVVIYIALAFRIIAIRRAKRVSLGTADSDLLETRVRQHGNFNEYAPLTLLLMGLAEFQGAAALWIAVLGIGFLASRVLHIFGLEWMHKPIGLKLRTYGVLSCFAILMALALTLTGMALF</sequence>
<protein>
    <recommendedName>
        <fullName evidence="8">MAPEG family protein</fullName>
    </recommendedName>
</protein>
<comment type="subcellular location">
    <subcellularLocation>
        <location evidence="1">Membrane</location>
    </subcellularLocation>
</comment>
<evidence type="ECO:0000313" key="7">
    <source>
        <dbReference type="Proteomes" id="UP000269689"/>
    </source>
</evidence>
<name>A0A3N4UMQ8_9RHOB</name>
<gene>
    <name evidence="6" type="ORF">EDD53_1079</name>
</gene>
<dbReference type="SUPFAM" id="SSF161084">
    <property type="entry name" value="MAPEG domain-like"/>
    <property type="match status" value="1"/>
</dbReference>
<dbReference type="PANTHER" id="PTHR35814:SF1">
    <property type="entry name" value="GLUTATHIONE S-TRANSFERASE-RELATED"/>
    <property type="match status" value="1"/>
</dbReference>
<dbReference type="Pfam" id="PF01124">
    <property type="entry name" value="MAPEG"/>
    <property type="match status" value="1"/>
</dbReference>